<evidence type="ECO:0000256" key="6">
    <source>
        <dbReference type="ARBA" id="ARBA00022692"/>
    </source>
</evidence>
<evidence type="ECO:0000313" key="14">
    <source>
        <dbReference type="Proteomes" id="UP000195442"/>
    </source>
</evidence>
<keyword evidence="4" id="KW-0488">Methylation</keyword>
<dbReference type="SUPFAM" id="SSF54523">
    <property type="entry name" value="Pili subunits"/>
    <property type="match status" value="1"/>
</dbReference>
<organism evidence="13 14">
    <name type="scientific">Crenothrix polyspora</name>
    <dbReference type="NCBI Taxonomy" id="360316"/>
    <lineage>
        <taxon>Bacteria</taxon>
        <taxon>Pseudomonadati</taxon>
        <taxon>Pseudomonadota</taxon>
        <taxon>Gammaproteobacteria</taxon>
        <taxon>Methylococcales</taxon>
        <taxon>Crenotrichaceae</taxon>
        <taxon>Crenothrix</taxon>
    </lineage>
</organism>
<comment type="subcellular location">
    <subcellularLocation>
        <location evidence="1">Cell inner membrane</location>
        <topology evidence="1">Single-pass membrane protein</topology>
    </subcellularLocation>
</comment>
<dbReference type="GO" id="GO:0015628">
    <property type="term" value="P:protein secretion by the type II secretion system"/>
    <property type="evidence" value="ECO:0007669"/>
    <property type="project" value="InterPro"/>
</dbReference>
<feature type="domain" description="General secretion pathway GspH" evidence="12">
    <location>
        <begin position="47"/>
        <end position="142"/>
    </location>
</feature>
<evidence type="ECO:0000313" key="13">
    <source>
        <dbReference type="EMBL" id="SJM92883.1"/>
    </source>
</evidence>
<evidence type="ECO:0000256" key="2">
    <source>
        <dbReference type="ARBA" id="ARBA00021549"/>
    </source>
</evidence>
<dbReference type="GO" id="GO:0015627">
    <property type="term" value="C:type II protein secretion system complex"/>
    <property type="evidence" value="ECO:0007669"/>
    <property type="project" value="InterPro"/>
</dbReference>
<proteinExistence type="inferred from homology"/>
<feature type="transmembrane region" description="Helical" evidence="11">
    <location>
        <begin position="12"/>
        <end position="33"/>
    </location>
</feature>
<keyword evidence="8 11" id="KW-0472">Membrane</keyword>
<dbReference type="EMBL" id="FUKJ01000222">
    <property type="protein sequence ID" value="SJM92883.1"/>
    <property type="molecule type" value="Genomic_DNA"/>
</dbReference>
<dbReference type="NCBIfam" id="TIGR02532">
    <property type="entry name" value="IV_pilin_GFxxxE"/>
    <property type="match status" value="1"/>
</dbReference>
<reference evidence="14" key="1">
    <citation type="submission" date="2017-02" db="EMBL/GenBank/DDBJ databases">
        <authorList>
            <person name="Daims H."/>
        </authorList>
    </citation>
    <scope>NUCLEOTIDE SEQUENCE [LARGE SCALE GENOMIC DNA]</scope>
</reference>
<accession>A0A1R4H9I1</accession>
<dbReference type="Proteomes" id="UP000195442">
    <property type="component" value="Unassembled WGS sequence"/>
</dbReference>
<keyword evidence="3" id="KW-1003">Cell membrane</keyword>
<dbReference type="PROSITE" id="PS00409">
    <property type="entry name" value="PROKAR_NTER_METHYL"/>
    <property type="match status" value="1"/>
</dbReference>
<dbReference type="Pfam" id="PF07963">
    <property type="entry name" value="N_methyl"/>
    <property type="match status" value="1"/>
</dbReference>
<protein>
    <recommendedName>
        <fullName evidence="2">Type II secretion system protein H</fullName>
    </recommendedName>
    <alternativeName>
        <fullName evidence="10">General secretion pathway protein H</fullName>
    </alternativeName>
</protein>
<dbReference type="AlphaFoldDB" id="A0A1R4H9I1"/>
<sequence>MASASLKRSQGFTLLELIVVLVIMGLGFAAIGINLSSGNETTELKATARDMASTLRYAKGQAQLSHQETTLTIDFEENSYSVSDRDKVYEIPQTIDTTMHTGQNELNDGKGSIRFFPDGSSSGGWIKLERGKMAWRIDINWLTGQVEIKDVIP</sequence>
<dbReference type="InterPro" id="IPR012902">
    <property type="entry name" value="N_methyl_site"/>
</dbReference>
<evidence type="ECO:0000256" key="9">
    <source>
        <dbReference type="ARBA" id="ARBA00025772"/>
    </source>
</evidence>
<evidence type="ECO:0000259" key="12">
    <source>
        <dbReference type="Pfam" id="PF12019"/>
    </source>
</evidence>
<evidence type="ECO:0000256" key="1">
    <source>
        <dbReference type="ARBA" id="ARBA00004377"/>
    </source>
</evidence>
<keyword evidence="14" id="KW-1185">Reference proteome</keyword>
<keyword evidence="5" id="KW-0997">Cell inner membrane</keyword>
<evidence type="ECO:0000256" key="5">
    <source>
        <dbReference type="ARBA" id="ARBA00022519"/>
    </source>
</evidence>
<name>A0A1R4H9I1_9GAMM</name>
<gene>
    <name evidence="13" type="ORF">CRENPOLYSF2_2990006</name>
</gene>
<evidence type="ECO:0000256" key="3">
    <source>
        <dbReference type="ARBA" id="ARBA00022475"/>
    </source>
</evidence>
<comment type="similarity">
    <text evidence="9">Belongs to the GSP H family.</text>
</comment>
<evidence type="ECO:0000256" key="10">
    <source>
        <dbReference type="ARBA" id="ARBA00030775"/>
    </source>
</evidence>
<dbReference type="InterPro" id="IPR045584">
    <property type="entry name" value="Pilin-like"/>
</dbReference>
<dbReference type="InterPro" id="IPR022346">
    <property type="entry name" value="T2SS_GspH"/>
</dbReference>
<dbReference type="GO" id="GO:0005886">
    <property type="term" value="C:plasma membrane"/>
    <property type="evidence" value="ECO:0007669"/>
    <property type="project" value="UniProtKB-SubCell"/>
</dbReference>
<dbReference type="RefSeq" id="WP_256969549.1">
    <property type="nucleotide sequence ID" value="NZ_FUKJ01000222.1"/>
</dbReference>
<evidence type="ECO:0000256" key="11">
    <source>
        <dbReference type="SAM" id="Phobius"/>
    </source>
</evidence>
<evidence type="ECO:0000256" key="4">
    <source>
        <dbReference type="ARBA" id="ARBA00022481"/>
    </source>
</evidence>
<dbReference type="Pfam" id="PF12019">
    <property type="entry name" value="GspH"/>
    <property type="match status" value="1"/>
</dbReference>
<keyword evidence="7 11" id="KW-1133">Transmembrane helix</keyword>
<evidence type="ECO:0000256" key="7">
    <source>
        <dbReference type="ARBA" id="ARBA00022989"/>
    </source>
</evidence>
<keyword evidence="6 11" id="KW-0812">Transmembrane</keyword>
<evidence type="ECO:0000256" key="8">
    <source>
        <dbReference type="ARBA" id="ARBA00023136"/>
    </source>
</evidence>